<evidence type="ECO:0000256" key="7">
    <source>
        <dbReference type="RuleBase" id="RU365082"/>
    </source>
</evidence>
<dbReference type="GO" id="GO:0006357">
    <property type="term" value="P:regulation of transcription by RNA polymerase II"/>
    <property type="evidence" value="ECO:0007669"/>
    <property type="project" value="InterPro"/>
</dbReference>
<keyword evidence="11" id="KW-1185">Reference proteome</keyword>
<accession>A0AA38LER2</accession>
<feature type="region of interest" description="Disordered" evidence="8">
    <location>
        <begin position="860"/>
        <end position="887"/>
    </location>
</feature>
<dbReference type="InterPro" id="IPR055122">
    <property type="entry name" value="Med14_N"/>
</dbReference>
<evidence type="ECO:0000313" key="10">
    <source>
        <dbReference type="EMBL" id="KAH9318352.1"/>
    </source>
</evidence>
<evidence type="ECO:0000259" key="9">
    <source>
        <dbReference type="Pfam" id="PF08638"/>
    </source>
</evidence>
<dbReference type="EMBL" id="JAHRHJ020000004">
    <property type="protein sequence ID" value="KAH9318352.1"/>
    <property type="molecule type" value="Genomic_DNA"/>
</dbReference>
<feature type="region of interest" description="Disordered" evidence="8">
    <location>
        <begin position="781"/>
        <end position="842"/>
    </location>
</feature>
<evidence type="ECO:0000256" key="8">
    <source>
        <dbReference type="SAM" id="MobiDB-lite"/>
    </source>
</evidence>
<gene>
    <name evidence="10" type="ORF">KI387_020121</name>
</gene>
<evidence type="ECO:0000256" key="6">
    <source>
        <dbReference type="ARBA" id="ARBA00023242"/>
    </source>
</evidence>
<protein>
    <recommendedName>
        <fullName evidence="7">Mediator of RNA polymerase II transcription subunit 14</fullName>
    </recommendedName>
    <alternativeName>
        <fullName evidence="7">Mediator complex subunit 14</fullName>
    </alternativeName>
</protein>
<feature type="region of interest" description="Disordered" evidence="8">
    <location>
        <begin position="288"/>
        <end position="312"/>
    </location>
</feature>
<feature type="compositionally biased region" description="Polar residues" evidence="8">
    <location>
        <begin position="833"/>
        <end position="842"/>
    </location>
</feature>
<dbReference type="PANTHER" id="PTHR12809">
    <property type="entry name" value="MEDIATOR COMPLEX SUBUNIT"/>
    <property type="match status" value="1"/>
</dbReference>
<name>A0AA38LER2_TAXCH</name>
<comment type="similarity">
    <text evidence="2 7">Belongs to the Mediator complex subunit 14 family.</text>
</comment>
<feature type="compositionally biased region" description="Polar residues" evidence="8">
    <location>
        <begin position="1445"/>
        <end position="1470"/>
    </location>
</feature>
<reference evidence="10 11" key="1">
    <citation type="journal article" date="2021" name="Nat. Plants">
        <title>The Taxus genome provides insights into paclitaxel biosynthesis.</title>
        <authorList>
            <person name="Xiong X."/>
            <person name="Gou J."/>
            <person name="Liao Q."/>
            <person name="Li Y."/>
            <person name="Zhou Q."/>
            <person name="Bi G."/>
            <person name="Li C."/>
            <person name="Du R."/>
            <person name="Wang X."/>
            <person name="Sun T."/>
            <person name="Guo L."/>
            <person name="Liang H."/>
            <person name="Lu P."/>
            <person name="Wu Y."/>
            <person name="Zhang Z."/>
            <person name="Ro D.K."/>
            <person name="Shang Y."/>
            <person name="Huang S."/>
            <person name="Yan J."/>
        </authorList>
    </citation>
    <scope>NUCLEOTIDE SEQUENCE [LARGE SCALE GENOMIC DNA]</scope>
    <source>
        <strain evidence="10">Ta-2019</strain>
    </source>
</reference>
<feature type="region of interest" description="Disordered" evidence="8">
    <location>
        <begin position="1424"/>
        <end position="1471"/>
    </location>
</feature>
<dbReference type="Proteomes" id="UP000824469">
    <property type="component" value="Unassembled WGS sequence"/>
</dbReference>
<feature type="compositionally biased region" description="Polar residues" evidence="8">
    <location>
        <begin position="860"/>
        <end position="878"/>
    </location>
</feature>
<feature type="domain" description="Mediator complex subunit MED14 N-terminal" evidence="9">
    <location>
        <begin position="9"/>
        <end position="197"/>
    </location>
</feature>
<dbReference type="OMA" id="LDQNCID"/>
<dbReference type="PANTHER" id="PTHR12809:SF2">
    <property type="entry name" value="MEDIATOR OF RNA POLYMERASE II TRANSCRIPTION SUBUNIT 14"/>
    <property type="match status" value="1"/>
</dbReference>
<evidence type="ECO:0000256" key="4">
    <source>
        <dbReference type="ARBA" id="ARBA00023159"/>
    </source>
</evidence>
<proteinExistence type="inferred from homology"/>
<feature type="compositionally biased region" description="Polar residues" evidence="8">
    <location>
        <begin position="781"/>
        <end position="802"/>
    </location>
</feature>
<evidence type="ECO:0000256" key="3">
    <source>
        <dbReference type="ARBA" id="ARBA00023015"/>
    </source>
</evidence>
<dbReference type="InterPro" id="IPR013947">
    <property type="entry name" value="Mediator_Med14"/>
</dbReference>
<feature type="compositionally biased region" description="Basic and acidic residues" evidence="8">
    <location>
        <begin position="816"/>
        <end position="828"/>
    </location>
</feature>
<evidence type="ECO:0000256" key="1">
    <source>
        <dbReference type="ARBA" id="ARBA00004123"/>
    </source>
</evidence>
<organism evidence="10 11">
    <name type="scientific">Taxus chinensis</name>
    <name type="common">Chinese yew</name>
    <name type="synonym">Taxus wallichiana var. chinensis</name>
    <dbReference type="NCBI Taxonomy" id="29808"/>
    <lineage>
        <taxon>Eukaryota</taxon>
        <taxon>Viridiplantae</taxon>
        <taxon>Streptophyta</taxon>
        <taxon>Embryophyta</taxon>
        <taxon>Tracheophyta</taxon>
        <taxon>Spermatophyta</taxon>
        <taxon>Pinopsida</taxon>
        <taxon>Pinidae</taxon>
        <taxon>Conifers II</taxon>
        <taxon>Cupressales</taxon>
        <taxon>Taxaceae</taxon>
        <taxon>Taxus</taxon>
    </lineage>
</organism>
<keyword evidence="6 7" id="KW-0539">Nucleus</keyword>
<dbReference type="GO" id="GO:0016592">
    <property type="term" value="C:mediator complex"/>
    <property type="evidence" value="ECO:0007669"/>
    <property type="project" value="UniProtKB-UniRule"/>
</dbReference>
<evidence type="ECO:0000256" key="2">
    <source>
        <dbReference type="ARBA" id="ARBA00007813"/>
    </source>
</evidence>
<comment type="caution">
    <text evidence="10">The sequence shown here is derived from an EMBL/GenBank/DDBJ whole genome shotgun (WGS) entry which is preliminary data.</text>
</comment>
<dbReference type="Pfam" id="PF08638">
    <property type="entry name" value="Med14"/>
    <property type="match status" value="1"/>
</dbReference>
<keyword evidence="4 7" id="KW-0010">Activator</keyword>
<evidence type="ECO:0000256" key="5">
    <source>
        <dbReference type="ARBA" id="ARBA00023163"/>
    </source>
</evidence>
<comment type="function">
    <text evidence="7">Component of the Mediator complex, a coactivator involved in the regulated transcription of nearly all RNA polymerase II-dependent genes. Mediator functions as a bridge to convey information from gene-specific regulatory proteins to the basal RNA polymerase II transcription machinery. Mediator is recruited to promoters by direct interactions with regulatory proteins and serves as a scaffold for the assembly of a functional preinitiation complex with RNA polymerase II and the general transcription factors.</text>
</comment>
<comment type="subunit">
    <text evidence="7">Component of the Mediator complex.</text>
</comment>
<evidence type="ECO:0000313" key="11">
    <source>
        <dbReference type="Proteomes" id="UP000824469"/>
    </source>
</evidence>
<keyword evidence="5 7" id="KW-0804">Transcription</keyword>
<dbReference type="GO" id="GO:0070847">
    <property type="term" value="C:core mediator complex"/>
    <property type="evidence" value="ECO:0007669"/>
    <property type="project" value="TreeGrafter"/>
</dbReference>
<dbReference type="GO" id="GO:0003712">
    <property type="term" value="F:transcription coregulator activity"/>
    <property type="evidence" value="ECO:0007669"/>
    <property type="project" value="UniProtKB-UniRule"/>
</dbReference>
<sequence>MAELGQQSVQLSELVKRSAEDSFVALEELINNLSVTSLSDANKKISLLKYILKTRQRLLRLHVLTKWCTQIPLVQYCQQLEGSLSSHDMCFTQAADTLFFTHEGLQQARQPVYDVPSALEILLTGTYCRLPKCVEDMGMQTALAGEERELALPKLDTLLRSRLLEASLPNEISSVKVSDGRVVLSVEGEFKVQLTLGYRGNLSLWRILHLELLVGERSGPLKLAEIQRFNIGDDLERRMAAAENPFTTMYSILHEFCIALVMDTVLRQVKTLRQGRWKDAIRFELVSDSNSGQGGNTGNTQVPPPDGDTDASGLKTPGLKVMYWLDLVKGVGGADSGGIPFLKIEPAKDQHINCAHNTYVIDPLTGNGAEFVLDQSCIDVECLLLRAISCNIHTRLLEVQRVLKTNNRLHQVGDDIILKHAGDNSLAALNKIVEFLQKNPSDDTGQLGEEVLCVRAYGLSYVALGVNIRNGHFLLRSSRNLMLSSAVTECEDALNQGSLTPAEVFISLRNKSILYLFASVGKFLGLKVYEKGVATVKLPKSMIKGSDLLLMGFPNCGDSYFLLIQLDMDFKPLFTLLESKKESTSRSGLLSSPIHIFRFNKIDIGKMQMVEDEVNLSLLDKERSCPEKEIAGGSDLISESGPNSDAFTDSVMQGQVCLQSGFSSLADDVFEFDKGTPVSRYLPKQNNSLSLAEPSPPSHLSAVQGIQQGKKFGLSSLWDRNSQFPLINNTGKISAGSSPLNSRLMSEANPKNLWQTGLSPLAGGHNYGVNTTVPSPIRSQSFHKLSSATKNYSDQELTSSKSPLHLGDTTAYPAMDEDHLRKAMDSPKDGLPSLSSNRQTRIPSSLRISQVHRSPILHSRSSVVKTSPSGQTSTTFKSPATGLHLIPPECQTLDSGTPDGTMCDAIPRISSRKRCLSDLVHSIPSLQGTSAYGGIQKKKKTSESGNTQHDAVRLITTGILGQIVGRTCGNILKEANHGKAPSSIYISALLQVIRHCSLCIKHARLTSQMEALNIPYVEDVGLRKPSADLWFRLPSSKEDVWQQICLCLGRPGSTYWDVKVNDEHFRDLWELQKGKTGTPWGSGVRIANTSDVDSHIRYGPEGVVLSYRTVEEDSIENLVADLQRLSNARSFAMGMRILLEVKPDVRTDNGKEQCNMKTHDLLKKVYGEGGDRMWEYMRKTFKIEAVGLMSLWFSYNGSMPGIMARFVVEWESGKEGCTMHVSPDQLWPHTKFLEDFINGGEVASLLDCIRLTAGPLHALAGAIRPARMVGTAATGISLAPSGFTTAAKTNGLIMLQGLAQSTTSSIINQTTAGLSSGGVTGGPAIGNFNTQNGPIVSGAGRGGPGIVPSSLLPTDVSVVLRSPYWIRIIYRKNFAVDMRCFAGDQVWLQPATPPKGGPVAGGSMPCPQFRPFIMEHVTLGLSTLENSLTPHPGGLGSSNNSSTSIAQSPAGSGNRTGTSSPGVSRSTTLPGNPVTILNRVNNVSSVLGAPNLAALNSGMSLAGRPMAPAVAVPVHVRGELNTAFIGLGDDGGYGGGWVPLAALKKVLRGILKYLGVLWLFSQLPDLLKVILRSILKENEGSLLNLDHEQPALRFFVGGYVFAVSVHRVQLLLQVLSVKRFHQQQQQQQQNQTNSQDELSSAEIHEICDYFSGRVASEPYDASRVASFITLLTLPISVLREFLKLIAWKKGTSQGQGGDIAPSQRPRVELCLECHMGSNADNSMTPDNAGQGPSDGPISTVAKSNIHYDRPHNAVDFGLTVVLDPANIPNVNAAGGAAWLPHCVSVRLKYTFGENPHMSLLGMEGSHGGRALWPHMEDWERCKQRVARAVEIAGSGSGSGTGGAGSPVDVSQGRLRVVAETLQNALLASLLQLRKGATGNTSSAPSAFTG</sequence>
<comment type="subcellular location">
    <subcellularLocation>
        <location evidence="1 7">Nucleus</location>
    </subcellularLocation>
</comment>
<keyword evidence="3 7" id="KW-0805">Transcription regulation</keyword>